<evidence type="ECO:0000313" key="2">
    <source>
        <dbReference type="EMBL" id="GMN46907.1"/>
    </source>
</evidence>
<sequence length="89" mass="9961">MGQTTAGRRSPEQQVIGRQDGKDSHFSHSLVLATSTATMSRTRALDAWRASQDRDPLTARSRHSHVARVRVSVLVVSRLGVKDLRCHWN</sequence>
<gene>
    <name evidence="2" type="ORF">TIFTF001_016082</name>
</gene>
<protein>
    <submittedName>
        <fullName evidence="2">Uncharacterized protein</fullName>
    </submittedName>
</protein>
<reference evidence="2" key="1">
    <citation type="submission" date="2023-07" db="EMBL/GenBank/DDBJ databases">
        <title>draft genome sequence of fig (Ficus carica).</title>
        <authorList>
            <person name="Takahashi T."/>
            <person name="Nishimura K."/>
        </authorList>
    </citation>
    <scope>NUCLEOTIDE SEQUENCE</scope>
</reference>
<accession>A0AA88A5M6</accession>
<name>A0AA88A5M6_FICCA</name>
<dbReference type="EMBL" id="BTGU01000024">
    <property type="protein sequence ID" value="GMN46907.1"/>
    <property type="molecule type" value="Genomic_DNA"/>
</dbReference>
<dbReference type="Proteomes" id="UP001187192">
    <property type="component" value="Unassembled WGS sequence"/>
</dbReference>
<evidence type="ECO:0000256" key="1">
    <source>
        <dbReference type="SAM" id="MobiDB-lite"/>
    </source>
</evidence>
<organism evidence="2 3">
    <name type="scientific">Ficus carica</name>
    <name type="common">Common fig</name>
    <dbReference type="NCBI Taxonomy" id="3494"/>
    <lineage>
        <taxon>Eukaryota</taxon>
        <taxon>Viridiplantae</taxon>
        <taxon>Streptophyta</taxon>
        <taxon>Embryophyta</taxon>
        <taxon>Tracheophyta</taxon>
        <taxon>Spermatophyta</taxon>
        <taxon>Magnoliopsida</taxon>
        <taxon>eudicotyledons</taxon>
        <taxon>Gunneridae</taxon>
        <taxon>Pentapetalae</taxon>
        <taxon>rosids</taxon>
        <taxon>fabids</taxon>
        <taxon>Rosales</taxon>
        <taxon>Moraceae</taxon>
        <taxon>Ficeae</taxon>
        <taxon>Ficus</taxon>
    </lineage>
</organism>
<feature type="region of interest" description="Disordered" evidence="1">
    <location>
        <begin position="1"/>
        <end position="26"/>
    </location>
</feature>
<dbReference type="AlphaFoldDB" id="A0AA88A5M6"/>
<proteinExistence type="predicted"/>
<evidence type="ECO:0000313" key="3">
    <source>
        <dbReference type="Proteomes" id="UP001187192"/>
    </source>
</evidence>
<keyword evidence="3" id="KW-1185">Reference proteome</keyword>
<comment type="caution">
    <text evidence="2">The sequence shown here is derived from an EMBL/GenBank/DDBJ whole genome shotgun (WGS) entry which is preliminary data.</text>
</comment>